<feature type="region of interest" description="Disordered" evidence="3">
    <location>
        <begin position="176"/>
        <end position="208"/>
    </location>
</feature>
<feature type="region of interest" description="Disordered" evidence="3">
    <location>
        <begin position="246"/>
        <end position="279"/>
    </location>
</feature>
<feature type="compositionally biased region" description="Low complexity" evidence="3">
    <location>
        <begin position="255"/>
        <end position="264"/>
    </location>
</feature>
<organism evidence="4 5">
    <name type="scientific">Hirsutella minnesotensis 3608</name>
    <dbReference type="NCBI Taxonomy" id="1043627"/>
    <lineage>
        <taxon>Eukaryota</taxon>
        <taxon>Fungi</taxon>
        <taxon>Dikarya</taxon>
        <taxon>Ascomycota</taxon>
        <taxon>Pezizomycotina</taxon>
        <taxon>Sordariomycetes</taxon>
        <taxon>Hypocreomycetidae</taxon>
        <taxon>Hypocreales</taxon>
        <taxon>Ophiocordycipitaceae</taxon>
        <taxon>Hirsutella</taxon>
    </lineage>
</organism>
<dbReference type="InterPro" id="IPR021858">
    <property type="entry name" value="Fun_TF"/>
</dbReference>
<evidence type="ECO:0000313" key="5">
    <source>
        <dbReference type="Proteomes" id="UP000054481"/>
    </source>
</evidence>
<dbReference type="OrthoDB" id="1919336at2759"/>
<feature type="compositionally biased region" description="Low complexity" evidence="3">
    <location>
        <begin position="80"/>
        <end position="89"/>
    </location>
</feature>
<reference evidence="4 5" key="1">
    <citation type="journal article" date="2014" name="Genome Biol. Evol.">
        <title>Comparative genomics and transcriptomics analyses reveal divergent lifestyle features of nematode endoparasitic fungus Hirsutella minnesotensis.</title>
        <authorList>
            <person name="Lai Y."/>
            <person name="Liu K."/>
            <person name="Zhang X."/>
            <person name="Zhang X."/>
            <person name="Li K."/>
            <person name="Wang N."/>
            <person name="Shu C."/>
            <person name="Wu Y."/>
            <person name="Wang C."/>
            <person name="Bushley K.E."/>
            <person name="Xiang M."/>
            <person name="Liu X."/>
        </authorList>
    </citation>
    <scope>NUCLEOTIDE SEQUENCE [LARGE SCALE GENOMIC DNA]</scope>
    <source>
        <strain evidence="4 5">3608</strain>
    </source>
</reference>
<evidence type="ECO:0000256" key="2">
    <source>
        <dbReference type="ARBA" id="ARBA00023242"/>
    </source>
</evidence>
<accession>A0A0F7ZUR2</accession>
<keyword evidence="2" id="KW-0539">Nucleus</keyword>
<sequence>MPSRHCHSHPCPDRAGCQQQCEPRLPSTPPKRQSVEPVTDVALLDDALQSMLQSPLSDFYLSADIGPEPGVDVVDLSDAPGSSSGSPPSMTSLDKSTSPEDVYPLDASNEATVRLSADRRVATLSHQVGGMRHSITMPMSLLPARGHDSYELLSYYLSRMRNPRLCRRNKPRMFSMPSRHSHSHPCPDRAGCQQQCEPRLPSTPPKLQSVEPVTDVALLDDALKSMLQSPLSDFYLSADIGPEPGVDVVDLSDAPGSSSGSPPSMTSLDKSTSPEDVYPLDASNEATVRLSADRRVATLSHQVGGMRHSITMPMSLLPARGHDSYELLSYYLSRTANSMGNGSTEVNPFVAKLVPLGKYGLHYIRDSDKKEVYYPFVAKLVPLAFSNPLVLQLILAQSAAHRQASNELEVGNEVAQQYYTDSLCMFRNVVGDYVSGKDENPLTLTVGSLILCLTEVARGDVDGTIFDHLAASRSLLTTLLDRPECETQFGDLPDFLVEYYMHTAASSMISMDPHSNWQSPLSPSIERMARSLVSRKYIGQLCGCWLELLLLIPQVFQLGRAMIPLPDTKPMPPSADDVITFGFLQSHILAFFPPPSASLYSQLAGLVFKQGVLLYLWSILGPAQQTSTSSVHKDLVQGAVTEAVSLLGQFPASARVNTSLCWPLAVIGCCTTDPAVQDILRGRLQTMVDTIGLGNMRETLILLERVWARPGGETGPWSLHKAMQEHQIWISFA</sequence>
<evidence type="ECO:0000256" key="1">
    <source>
        <dbReference type="ARBA" id="ARBA00004123"/>
    </source>
</evidence>
<dbReference type="GO" id="GO:0005634">
    <property type="term" value="C:nucleus"/>
    <property type="evidence" value="ECO:0007669"/>
    <property type="project" value="UniProtKB-SubCell"/>
</dbReference>
<dbReference type="GO" id="GO:0000976">
    <property type="term" value="F:transcription cis-regulatory region binding"/>
    <property type="evidence" value="ECO:0007669"/>
    <property type="project" value="TreeGrafter"/>
</dbReference>
<keyword evidence="5" id="KW-1185">Reference proteome</keyword>
<dbReference type="GO" id="GO:0003700">
    <property type="term" value="F:DNA-binding transcription factor activity"/>
    <property type="evidence" value="ECO:0007669"/>
    <property type="project" value="TreeGrafter"/>
</dbReference>
<dbReference type="GO" id="GO:0045944">
    <property type="term" value="P:positive regulation of transcription by RNA polymerase II"/>
    <property type="evidence" value="ECO:0007669"/>
    <property type="project" value="TreeGrafter"/>
</dbReference>
<proteinExistence type="predicted"/>
<dbReference type="Pfam" id="PF11951">
    <property type="entry name" value="Fungal_trans_2"/>
    <property type="match status" value="1"/>
</dbReference>
<evidence type="ECO:0000256" key="3">
    <source>
        <dbReference type="SAM" id="MobiDB-lite"/>
    </source>
</evidence>
<name>A0A0F7ZUR2_9HYPO</name>
<dbReference type="PANTHER" id="PTHR37534:SF43">
    <property type="entry name" value="FINGER DOMAIN PROTEIN, PUTATIVE (AFU_ORTHOLOGUE AFUA_1G01850)-RELATED"/>
    <property type="match status" value="1"/>
</dbReference>
<comment type="subcellular location">
    <subcellularLocation>
        <location evidence="1">Nucleus</location>
    </subcellularLocation>
</comment>
<feature type="region of interest" description="Disordered" evidence="3">
    <location>
        <begin position="76"/>
        <end position="102"/>
    </location>
</feature>
<dbReference type="AlphaFoldDB" id="A0A0F7ZUR2"/>
<dbReference type="PANTHER" id="PTHR37534">
    <property type="entry name" value="TRANSCRIPTIONAL ACTIVATOR PROTEIN UGA3"/>
    <property type="match status" value="1"/>
</dbReference>
<evidence type="ECO:0008006" key="6">
    <source>
        <dbReference type="Google" id="ProtNLM"/>
    </source>
</evidence>
<gene>
    <name evidence="4" type="ORF">HIM_05234</name>
</gene>
<dbReference type="EMBL" id="KQ030518">
    <property type="protein sequence ID" value="KJZ75308.1"/>
    <property type="molecule type" value="Genomic_DNA"/>
</dbReference>
<evidence type="ECO:0000313" key="4">
    <source>
        <dbReference type="EMBL" id="KJZ75308.1"/>
    </source>
</evidence>
<feature type="region of interest" description="Disordered" evidence="3">
    <location>
        <begin position="1"/>
        <end position="36"/>
    </location>
</feature>
<protein>
    <recommendedName>
        <fullName evidence="6">Transcription factor domain-containing protein</fullName>
    </recommendedName>
</protein>
<dbReference type="Proteomes" id="UP000054481">
    <property type="component" value="Unassembled WGS sequence"/>
</dbReference>